<sequence length="83" mass="9185">MKIQFSFLLAILVLLANTHHLQSCRTIKDDQQNWSIDLQLLQQSLQRVPVPPSAKNGDTNIPVPVGQRAFAGKTSAALARNYS</sequence>
<dbReference type="EMBL" id="CM002924">
    <property type="protein sequence ID" value="KGN57926.1"/>
    <property type="molecule type" value="Genomic_DNA"/>
</dbReference>
<proteinExistence type="predicted"/>
<evidence type="ECO:0000313" key="3">
    <source>
        <dbReference type="Proteomes" id="UP000029981"/>
    </source>
</evidence>
<reference evidence="2 3" key="1">
    <citation type="journal article" date="2009" name="Nat. Genet.">
        <title>The genome of the cucumber, Cucumis sativus L.</title>
        <authorList>
            <person name="Huang S."/>
            <person name="Li R."/>
            <person name="Zhang Z."/>
            <person name="Li L."/>
            <person name="Gu X."/>
            <person name="Fan W."/>
            <person name="Lucas W.J."/>
            <person name="Wang X."/>
            <person name="Xie B."/>
            <person name="Ni P."/>
            <person name="Ren Y."/>
            <person name="Zhu H."/>
            <person name="Li J."/>
            <person name="Lin K."/>
            <person name="Jin W."/>
            <person name="Fei Z."/>
            <person name="Li G."/>
            <person name="Staub J."/>
            <person name="Kilian A."/>
            <person name="van der Vossen E.A."/>
            <person name="Wu Y."/>
            <person name="Guo J."/>
            <person name="He J."/>
            <person name="Jia Z."/>
            <person name="Ren Y."/>
            <person name="Tian G."/>
            <person name="Lu Y."/>
            <person name="Ruan J."/>
            <person name="Qian W."/>
            <person name="Wang M."/>
            <person name="Huang Q."/>
            <person name="Li B."/>
            <person name="Xuan Z."/>
            <person name="Cao J."/>
            <person name="Asan"/>
            <person name="Wu Z."/>
            <person name="Zhang J."/>
            <person name="Cai Q."/>
            <person name="Bai Y."/>
            <person name="Zhao B."/>
            <person name="Han Y."/>
            <person name="Li Y."/>
            <person name="Li X."/>
            <person name="Wang S."/>
            <person name="Shi Q."/>
            <person name="Liu S."/>
            <person name="Cho W.K."/>
            <person name="Kim J.Y."/>
            <person name="Xu Y."/>
            <person name="Heller-Uszynska K."/>
            <person name="Miao H."/>
            <person name="Cheng Z."/>
            <person name="Zhang S."/>
            <person name="Wu J."/>
            <person name="Yang Y."/>
            <person name="Kang H."/>
            <person name="Li M."/>
            <person name="Liang H."/>
            <person name="Ren X."/>
            <person name="Shi Z."/>
            <person name="Wen M."/>
            <person name="Jian M."/>
            <person name="Yang H."/>
            <person name="Zhang G."/>
            <person name="Yang Z."/>
            <person name="Chen R."/>
            <person name="Liu S."/>
            <person name="Li J."/>
            <person name="Ma L."/>
            <person name="Liu H."/>
            <person name="Zhou Y."/>
            <person name="Zhao J."/>
            <person name="Fang X."/>
            <person name="Li G."/>
            <person name="Fang L."/>
            <person name="Li Y."/>
            <person name="Liu D."/>
            <person name="Zheng H."/>
            <person name="Zhang Y."/>
            <person name="Qin N."/>
            <person name="Li Z."/>
            <person name="Yang G."/>
            <person name="Yang S."/>
            <person name="Bolund L."/>
            <person name="Kristiansen K."/>
            <person name="Zheng H."/>
            <person name="Li S."/>
            <person name="Zhang X."/>
            <person name="Yang H."/>
            <person name="Wang J."/>
            <person name="Sun R."/>
            <person name="Zhang B."/>
            <person name="Jiang S."/>
            <person name="Wang J."/>
            <person name="Du Y."/>
            <person name="Li S."/>
        </authorList>
    </citation>
    <scope>NUCLEOTIDE SEQUENCE [LARGE SCALE GENOMIC DNA]</scope>
    <source>
        <strain evidence="3">cv. 9930</strain>
    </source>
</reference>
<reference evidence="2 3" key="3">
    <citation type="journal article" date="2010" name="BMC Genomics">
        <title>Transcriptome sequencing and comparative analysis of cucumber flowers with different sex types.</title>
        <authorList>
            <person name="Guo S."/>
            <person name="Zheng Y."/>
            <person name="Joung J.G."/>
            <person name="Liu S."/>
            <person name="Zhang Z."/>
            <person name="Crasta O.R."/>
            <person name="Sobral B.W."/>
            <person name="Xu Y."/>
            <person name="Huang S."/>
            <person name="Fei Z."/>
        </authorList>
    </citation>
    <scope>NUCLEOTIDE SEQUENCE [LARGE SCALE GENOMIC DNA]</scope>
    <source>
        <strain evidence="3">cv. 9930</strain>
    </source>
</reference>
<reference evidence="2 3" key="2">
    <citation type="journal article" date="2009" name="PLoS ONE">
        <title>An integrated genetic and cytogenetic map of the cucumber genome.</title>
        <authorList>
            <person name="Ren Y."/>
            <person name="Zhang Z."/>
            <person name="Liu J."/>
            <person name="Staub J.E."/>
            <person name="Han Y."/>
            <person name="Cheng Z."/>
            <person name="Li X."/>
            <person name="Lu J."/>
            <person name="Miao H."/>
            <person name="Kang H."/>
            <person name="Xie B."/>
            <person name="Gu X."/>
            <person name="Wang X."/>
            <person name="Du Y."/>
            <person name="Jin W."/>
            <person name="Huang S."/>
        </authorList>
    </citation>
    <scope>NUCLEOTIDE SEQUENCE [LARGE SCALE GENOMIC DNA]</scope>
    <source>
        <strain evidence="3">cv. 9930</strain>
    </source>
</reference>
<feature type="signal peptide" evidence="1">
    <location>
        <begin position="1"/>
        <end position="23"/>
    </location>
</feature>
<feature type="chain" id="PRO_5001972883" evidence="1">
    <location>
        <begin position="24"/>
        <end position="83"/>
    </location>
</feature>
<dbReference type="Gramene" id="KGN57926">
    <property type="protein sequence ID" value="KGN57926"/>
    <property type="gene ID" value="Csa_3G393150"/>
</dbReference>
<protein>
    <submittedName>
        <fullName evidence="2">Uncharacterized protein</fullName>
    </submittedName>
</protein>
<evidence type="ECO:0000313" key="2">
    <source>
        <dbReference type="EMBL" id="KGN57926.1"/>
    </source>
</evidence>
<dbReference type="AlphaFoldDB" id="A0A0A0LCY5"/>
<keyword evidence="3" id="KW-1185">Reference proteome</keyword>
<dbReference type="Proteomes" id="UP000029981">
    <property type="component" value="Chromosome 3"/>
</dbReference>
<gene>
    <name evidence="2" type="ORF">Csa_3G393150</name>
</gene>
<evidence type="ECO:0000256" key="1">
    <source>
        <dbReference type="SAM" id="SignalP"/>
    </source>
</evidence>
<organism evidence="2 3">
    <name type="scientific">Cucumis sativus</name>
    <name type="common">Cucumber</name>
    <dbReference type="NCBI Taxonomy" id="3659"/>
    <lineage>
        <taxon>Eukaryota</taxon>
        <taxon>Viridiplantae</taxon>
        <taxon>Streptophyta</taxon>
        <taxon>Embryophyta</taxon>
        <taxon>Tracheophyta</taxon>
        <taxon>Spermatophyta</taxon>
        <taxon>Magnoliopsida</taxon>
        <taxon>eudicotyledons</taxon>
        <taxon>Gunneridae</taxon>
        <taxon>Pentapetalae</taxon>
        <taxon>rosids</taxon>
        <taxon>fabids</taxon>
        <taxon>Cucurbitales</taxon>
        <taxon>Cucurbitaceae</taxon>
        <taxon>Benincaseae</taxon>
        <taxon>Cucumis</taxon>
    </lineage>
</organism>
<accession>A0A0A0LCY5</accession>
<name>A0A0A0LCY5_CUCSA</name>
<reference evidence="2 3" key="4">
    <citation type="journal article" date="2011" name="BMC Genomics">
        <title>RNA-Seq improves annotation of protein-coding genes in the cucumber genome.</title>
        <authorList>
            <person name="Li Z."/>
            <person name="Zhang Z."/>
            <person name="Yan P."/>
            <person name="Huang S."/>
            <person name="Fei Z."/>
            <person name="Lin K."/>
        </authorList>
    </citation>
    <scope>NUCLEOTIDE SEQUENCE [LARGE SCALE GENOMIC DNA]</scope>
    <source>
        <strain evidence="3">cv. 9930</strain>
    </source>
</reference>
<keyword evidence="1" id="KW-0732">Signal</keyword>